<proteinExistence type="predicted"/>
<comment type="caution">
    <text evidence="3">The sequence shown here is derived from an EMBL/GenBank/DDBJ whole genome shotgun (WGS) entry which is preliminary data.</text>
</comment>
<evidence type="ECO:0000313" key="4">
    <source>
        <dbReference type="Proteomes" id="UP001280121"/>
    </source>
</evidence>
<dbReference type="PANTHER" id="PTHR31973:SF195">
    <property type="entry name" value="MUDR FAMILY TRANSPOSASE"/>
    <property type="match status" value="1"/>
</dbReference>
<name>A0AAD9X1G5_9ROSI</name>
<dbReference type="AlphaFoldDB" id="A0AAD9X1G5"/>
<dbReference type="PANTHER" id="PTHR31973">
    <property type="entry name" value="POLYPROTEIN, PUTATIVE-RELATED"/>
    <property type="match status" value="1"/>
</dbReference>
<sequence>MCDDDVEFVIIHKGRGWAAIDVEFVNKPEFRPPPNPIQSACTVSPVKPTDIPRSLMGNPNYTSVSGNNNPFVSQVSPGFTSACNDQVTPASTTKHAVMGDNDSFESIDTSRRSDSLKASDTEDGSGGDVDGEQAKIVFGTEKRGMTITPNSSSPSLNTWWTVPGSELYSNKVVGSVDLFDNSSNQGPLYKGQMFKDKPTLKQVVGSYAFGKRPIICIDATHLKARIRGVLLVAVCKDINEMIYPLAFGFANSECPESWTWFLKKHCKLIQYLDRVMLVSDQHNGIFNAIEAIFPDAAHGIYAYHLAQNLKRFFKQRDDIISLYYRAMYAYCIDDFDRLMAELKETYRKVYNELQGVGIKKFSLSRYPRKRFKGVSINSLVFDLYTTGFLKHAYEFWDISDAIRNRIVLSWEKKSTGKIKEVEDTVCWGEKKVTFLFKVWKKKDTRKQLARNHHLA</sequence>
<keyword evidence="4" id="KW-1185">Reference proteome</keyword>
<feature type="compositionally biased region" description="Acidic residues" evidence="1">
    <location>
        <begin position="121"/>
        <end position="131"/>
    </location>
</feature>
<dbReference type="Proteomes" id="UP001280121">
    <property type="component" value="Unassembled WGS sequence"/>
</dbReference>
<dbReference type="Pfam" id="PF10551">
    <property type="entry name" value="MULE"/>
    <property type="match status" value="1"/>
</dbReference>
<protein>
    <recommendedName>
        <fullName evidence="2">MULE transposase domain-containing protein</fullName>
    </recommendedName>
</protein>
<dbReference type="EMBL" id="JANJYI010000005">
    <property type="protein sequence ID" value="KAK2650312.1"/>
    <property type="molecule type" value="Genomic_DNA"/>
</dbReference>
<feature type="region of interest" description="Disordered" evidence="1">
    <location>
        <begin position="90"/>
        <end position="132"/>
    </location>
</feature>
<evidence type="ECO:0000313" key="3">
    <source>
        <dbReference type="EMBL" id="KAK2650312.1"/>
    </source>
</evidence>
<accession>A0AAD9X1G5</accession>
<evidence type="ECO:0000259" key="2">
    <source>
        <dbReference type="Pfam" id="PF10551"/>
    </source>
</evidence>
<evidence type="ECO:0000256" key="1">
    <source>
        <dbReference type="SAM" id="MobiDB-lite"/>
    </source>
</evidence>
<organism evidence="3 4">
    <name type="scientific">Dipteronia dyeriana</name>
    <dbReference type="NCBI Taxonomy" id="168575"/>
    <lineage>
        <taxon>Eukaryota</taxon>
        <taxon>Viridiplantae</taxon>
        <taxon>Streptophyta</taxon>
        <taxon>Embryophyta</taxon>
        <taxon>Tracheophyta</taxon>
        <taxon>Spermatophyta</taxon>
        <taxon>Magnoliopsida</taxon>
        <taxon>eudicotyledons</taxon>
        <taxon>Gunneridae</taxon>
        <taxon>Pentapetalae</taxon>
        <taxon>rosids</taxon>
        <taxon>malvids</taxon>
        <taxon>Sapindales</taxon>
        <taxon>Sapindaceae</taxon>
        <taxon>Hippocastanoideae</taxon>
        <taxon>Acereae</taxon>
        <taxon>Dipteronia</taxon>
    </lineage>
</organism>
<reference evidence="3" key="1">
    <citation type="journal article" date="2023" name="Plant J.">
        <title>Genome sequences and population genomics provide insights into the demographic history, inbreeding, and mutation load of two 'living fossil' tree species of Dipteronia.</title>
        <authorList>
            <person name="Feng Y."/>
            <person name="Comes H.P."/>
            <person name="Chen J."/>
            <person name="Zhu S."/>
            <person name="Lu R."/>
            <person name="Zhang X."/>
            <person name="Li P."/>
            <person name="Qiu J."/>
            <person name="Olsen K.M."/>
            <person name="Qiu Y."/>
        </authorList>
    </citation>
    <scope>NUCLEOTIDE SEQUENCE</scope>
    <source>
        <strain evidence="3">KIB01</strain>
    </source>
</reference>
<feature type="compositionally biased region" description="Basic and acidic residues" evidence="1">
    <location>
        <begin position="108"/>
        <end position="120"/>
    </location>
</feature>
<feature type="domain" description="MULE transposase" evidence="2">
    <location>
        <begin position="214"/>
        <end position="308"/>
    </location>
</feature>
<gene>
    <name evidence="3" type="ORF">Ddye_017801</name>
</gene>
<dbReference type="InterPro" id="IPR018289">
    <property type="entry name" value="MULE_transposase_dom"/>
</dbReference>